<dbReference type="Pfam" id="PF12833">
    <property type="entry name" value="HTH_18"/>
    <property type="match status" value="1"/>
</dbReference>
<protein>
    <submittedName>
        <fullName evidence="6">Helix-turn-helix domain protein</fullName>
    </submittedName>
</protein>
<evidence type="ECO:0000256" key="4">
    <source>
        <dbReference type="SAM" id="MobiDB-lite"/>
    </source>
</evidence>
<evidence type="ECO:0000259" key="5">
    <source>
        <dbReference type="PROSITE" id="PS01124"/>
    </source>
</evidence>
<gene>
    <name evidence="6" type="ORF">VPARA_63460</name>
</gene>
<dbReference type="Gene3D" id="1.10.10.60">
    <property type="entry name" value="Homeodomain-like"/>
    <property type="match status" value="1"/>
</dbReference>
<reference evidence="6 7" key="1">
    <citation type="submission" date="2015-03" db="EMBL/GenBank/DDBJ databases">
        <title>Genome sequence of Variovorax paradoxus TBEA6.</title>
        <authorList>
            <person name="Poehlein A."/>
            <person name="Schuldes J."/>
            <person name="Wuebbeler J.H."/>
            <person name="Hiessl S."/>
            <person name="Steinbuechel A."/>
            <person name="Daniel R."/>
        </authorList>
    </citation>
    <scope>NUCLEOTIDE SEQUENCE [LARGE SCALE GENOMIC DNA]</scope>
    <source>
        <strain evidence="6 7">TBEA6</strain>
    </source>
</reference>
<dbReference type="InterPro" id="IPR050204">
    <property type="entry name" value="AraC_XylS_family_regulators"/>
</dbReference>
<evidence type="ECO:0000313" key="7">
    <source>
        <dbReference type="Proteomes" id="UP000035170"/>
    </source>
</evidence>
<dbReference type="PROSITE" id="PS01124">
    <property type="entry name" value="HTH_ARAC_FAMILY_2"/>
    <property type="match status" value="1"/>
</dbReference>
<accession>A0A0H2LQN8</accession>
<keyword evidence="2" id="KW-0238">DNA-binding</keyword>
<dbReference type="Proteomes" id="UP000035170">
    <property type="component" value="Unassembled WGS sequence"/>
</dbReference>
<dbReference type="InterPro" id="IPR009057">
    <property type="entry name" value="Homeodomain-like_sf"/>
</dbReference>
<keyword evidence="3" id="KW-0804">Transcription</keyword>
<evidence type="ECO:0000256" key="3">
    <source>
        <dbReference type="ARBA" id="ARBA00023163"/>
    </source>
</evidence>
<feature type="region of interest" description="Disordered" evidence="4">
    <location>
        <begin position="1"/>
        <end position="23"/>
    </location>
</feature>
<evidence type="ECO:0000256" key="2">
    <source>
        <dbReference type="ARBA" id="ARBA00023125"/>
    </source>
</evidence>
<keyword evidence="7" id="KW-1185">Reference proteome</keyword>
<evidence type="ECO:0000313" key="6">
    <source>
        <dbReference type="EMBL" id="KLN52564.1"/>
    </source>
</evidence>
<dbReference type="GO" id="GO:0043565">
    <property type="term" value="F:sequence-specific DNA binding"/>
    <property type="evidence" value="ECO:0007669"/>
    <property type="project" value="InterPro"/>
</dbReference>
<organism evidence="6 7">
    <name type="scientific">Variovorax paradoxus</name>
    <dbReference type="NCBI Taxonomy" id="34073"/>
    <lineage>
        <taxon>Bacteria</taxon>
        <taxon>Pseudomonadati</taxon>
        <taxon>Pseudomonadota</taxon>
        <taxon>Betaproteobacteria</taxon>
        <taxon>Burkholderiales</taxon>
        <taxon>Comamonadaceae</taxon>
        <taxon>Variovorax</taxon>
    </lineage>
</organism>
<comment type="caution">
    <text evidence="6">The sequence shown here is derived from an EMBL/GenBank/DDBJ whole genome shotgun (WGS) entry which is preliminary data.</text>
</comment>
<dbReference type="SMART" id="SM00342">
    <property type="entry name" value="HTH_ARAC"/>
    <property type="match status" value="1"/>
</dbReference>
<proteinExistence type="predicted"/>
<dbReference type="GO" id="GO:0003700">
    <property type="term" value="F:DNA-binding transcription factor activity"/>
    <property type="evidence" value="ECO:0007669"/>
    <property type="project" value="InterPro"/>
</dbReference>
<dbReference type="SUPFAM" id="SSF46689">
    <property type="entry name" value="Homeodomain-like"/>
    <property type="match status" value="1"/>
</dbReference>
<dbReference type="EMBL" id="JZWI01000050">
    <property type="protein sequence ID" value="KLN52564.1"/>
    <property type="molecule type" value="Genomic_DNA"/>
</dbReference>
<evidence type="ECO:0000256" key="1">
    <source>
        <dbReference type="ARBA" id="ARBA00023015"/>
    </source>
</evidence>
<dbReference type="PANTHER" id="PTHR46796">
    <property type="entry name" value="HTH-TYPE TRANSCRIPTIONAL ACTIVATOR RHAS-RELATED"/>
    <property type="match status" value="1"/>
</dbReference>
<name>A0A0H2LQN8_VARPD</name>
<dbReference type="InterPro" id="IPR018060">
    <property type="entry name" value="HTH_AraC"/>
</dbReference>
<dbReference type="AlphaFoldDB" id="A0A0H2LQN8"/>
<dbReference type="PATRIC" id="fig|34073.19.peg.6531"/>
<feature type="domain" description="HTH araC/xylS-type" evidence="5">
    <location>
        <begin position="183"/>
        <end position="279"/>
    </location>
</feature>
<keyword evidence="1" id="KW-0805">Transcription regulation</keyword>
<sequence>MLGSTQVRQLNKISESHKKRAPRYHRPMRMRLLPATPALADQVRNFVIVETAEAATRLLMPEPSILLGIRYGGYAEQLDGPKTRRLPQATLTGLRDTARSMHTSAGGGILLAAFRPAGAAQFFDLPAEGLFGTTLDLASLVADADLAGLCAAVAAARDDLQRVDCLERFLLARRRRPADMLVSEALRAIENSVGTIRIAALASDLGVSVDWLAKRFRRTVGATPKQLASIIRMRHALSLYGEASSLTRLSVEAGYADQSHFIREFRSVTGQAPRRLLKGSEYC</sequence>
<feature type="compositionally biased region" description="Polar residues" evidence="4">
    <location>
        <begin position="1"/>
        <end position="13"/>
    </location>
</feature>